<dbReference type="Pfam" id="PF05699">
    <property type="entry name" value="Dimer_Tnp_hAT"/>
    <property type="match status" value="1"/>
</dbReference>
<dbReference type="EMBL" id="JAACNO010000511">
    <property type="protein sequence ID" value="KAF4147139.1"/>
    <property type="molecule type" value="Genomic_DNA"/>
</dbReference>
<comment type="caution">
    <text evidence="2">The sequence shown here is derived from an EMBL/GenBank/DDBJ whole genome shotgun (WGS) entry which is preliminary data.</text>
</comment>
<evidence type="ECO:0000259" key="1">
    <source>
        <dbReference type="Pfam" id="PF05699"/>
    </source>
</evidence>
<evidence type="ECO:0000313" key="3">
    <source>
        <dbReference type="EMBL" id="KAF4147139.1"/>
    </source>
</evidence>
<proteinExistence type="predicted"/>
<reference evidence="2" key="1">
    <citation type="submission" date="2020-03" db="EMBL/GenBank/DDBJ databases">
        <title>Hybrid Assembly of Korean Phytophthora infestans isolates.</title>
        <authorList>
            <person name="Prokchorchik M."/>
            <person name="Lee Y."/>
            <person name="Seo J."/>
            <person name="Cho J.-H."/>
            <person name="Park Y.-E."/>
            <person name="Jang D.-C."/>
            <person name="Im J.-S."/>
            <person name="Choi J.-G."/>
            <person name="Park H.-J."/>
            <person name="Lee G.-B."/>
            <person name="Lee Y.-G."/>
            <person name="Hong S.-Y."/>
            <person name="Cho K."/>
            <person name="Sohn K.H."/>
        </authorList>
    </citation>
    <scope>NUCLEOTIDE SEQUENCE</scope>
    <source>
        <strain evidence="2">KR_2_A2</strain>
    </source>
</reference>
<dbReference type="EMBL" id="JAACNO010002359">
    <property type="protein sequence ID" value="KAF4133689.1"/>
    <property type="molecule type" value="Genomic_DNA"/>
</dbReference>
<dbReference type="InterPro" id="IPR008906">
    <property type="entry name" value="HATC_C_dom"/>
</dbReference>
<evidence type="ECO:0000313" key="4">
    <source>
        <dbReference type="Proteomes" id="UP000704712"/>
    </source>
</evidence>
<dbReference type="AlphaFoldDB" id="A0A8S9U3F3"/>
<sequence length="272" mass="30601">MLKLHLIYKNTQESLNRAVTLCYRQHGLKGKEAVSRLSAVNDKVRSNLLYLLKKVAGPLDGVAGHVGASSPQLIRPEARLAPRTRPVVAPRADKRAEDELDCWMVDVERNANMAAKETVLHLWKRLERSGQYRIIPKAVRVLFSIPVSFCQIERYFSVSGEMVSVQRTTCSLSGDTIVMGVFINRNPELVNLLQCEGIPWGQHHFHKPSNLLLDIDPDLYMDVVNPDIIAEFVSSTSVSREFNEEEEKSALGITNAFTRGPNHPGPCCRWEL</sequence>
<name>A0A8S9U3F3_PHYIN</name>
<evidence type="ECO:0000313" key="2">
    <source>
        <dbReference type="EMBL" id="KAF4133689.1"/>
    </source>
</evidence>
<dbReference type="Proteomes" id="UP000704712">
    <property type="component" value="Unassembled WGS sequence"/>
</dbReference>
<dbReference type="GO" id="GO:0046983">
    <property type="term" value="F:protein dimerization activity"/>
    <property type="evidence" value="ECO:0007669"/>
    <property type="project" value="InterPro"/>
</dbReference>
<feature type="domain" description="HAT C-terminal dimerisation" evidence="1">
    <location>
        <begin position="115"/>
        <end position="170"/>
    </location>
</feature>
<accession>A0A8S9U3F3</accession>
<organism evidence="2 4">
    <name type="scientific">Phytophthora infestans</name>
    <name type="common">Potato late blight agent</name>
    <name type="synonym">Botrytis infestans</name>
    <dbReference type="NCBI Taxonomy" id="4787"/>
    <lineage>
        <taxon>Eukaryota</taxon>
        <taxon>Sar</taxon>
        <taxon>Stramenopiles</taxon>
        <taxon>Oomycota</taxon>
        <taxon>Peronosporomycetes</taxon>
        <taxon>Peronosporales</taxon>
        <taxon>Peronosporaceae</taxon>
        <taxon>Phytophthora</taxon>
    </lineage>
</organism>
<protein>
    <submittedName>
        <fullName evidence="2">HAT family C-terminal dimerization region</fullName>
    </submittedName>
</protein>
<gene>
    <name evidence="3" type="ORF">GN958_ATG03674</name>
    <name evidence="2" type="ORF">GN958_ATG17026</name>
</gene>